<dbReference type="InterPro" id="IPR001878">
    <property type="entry name" value="Znf_CCHC"/>
</dbReference>
<dbReference type="InterPro" id="IPR036875">
    <property type="entry name" value="Znf_CCHC_sf"/>
</dbReference>
<dbReference type="Pfam" id="PF22936">
    <property type="entry name" value="Pol_BBD"/>
    <property type="match status" value="1"/>
</dbReference>
<comment type="caution">
    <text evidence="3">The sequence shown here is derived from an EMBL/GenBank/DDBJ whole genome shotgun (WGS) entry which is preliminary data.</text>
</comment>
<proteinExistence type="predicted"/>
<keyword evidence="1" id="KW-0863">Zinc-finger</keyword>
<sequence length="239" mass="26637">MTEAKGDGGEGLYVRRRSGQRDMEQGIYSAWSKSQGRSSRLGCYICQSEEHLKRDCPRYNHKKSQGCVRIEDHVYGFGANGYDTVDVMMAMRNAMYGETCKVQVQMRDGSSFVLDNVRYVLKLRLNLISLGTLEKDGFTVNMQSGKIKVIKDVYKKCAEEVGSLIIWVLTGLQSKMGLVEETNGGHSCLSTLFFALCSGLSKVLWAEATTISNISEQGHPSSAFGLSGYRYVRAFWLAC</sequence>
<dbReference type="Pfam" id="PF00098">
    <property type="entry name" value="zf-CCHC"/>
    <property type="match status" value="1"/>
</dbReference>
<dbReference type="SUPFAM" id="SSF57756">
    <property type="entry name" value="Retrovirus zinc finger-like domains"/>
    <property type="match status" value="1"/>
</dbReference>
<organism evidence="3 4">
    <name type="scientific">Tanacetum coccineum</name>
    <dbReference type="NCBI Taxonomy" id="301880"/>
    <lineage>
        <taxon>Eukaryota</taxon>
        <taxon>Viridiplantae</taxon>
        <taxon>Streptophyta</taxon>
        <taxon>Embryophyta</taxon>
        <taxon>Tracheophyta</taxon>
        <taxon>Spermatophyta</taxon>
        <taxon>Magnoliopsida</taxon>
        <taxon>eudicotyledons</taxon>
        <taxon>Gunneridae</taxon>
        <taxon>Pentapetalae</taxon>
        <taxon>asterids</taxon>
        <taxon>campanulids</taxon>
        <taxon>Asterales</taxon>
        <taxon>Asteraceae</taxon>
        <taxon>Asteroideae</taxon>
        <taxon>Anthemideae</taxon>
        <taxon>Anthemidinae</taxon>
        <taxon>Tanacetum</taxon>
    </lineage>
</organism>
<dbReference type="SMART" id="SM00343">
    <property type="entry name" value="ZnF_C2HC"/>
    <property type="match status" value="1"/>
</dbReference>
<name>A0ABQ5DY43_9ASTR</name>
<evidence type="ECO:0000313" key="3">
    <source>
        <dbReference type="EMBL" id="GJT44120.1"/>
    </source>
</evidence>
<keyword evidence="1" id="KW-0862">Zinc</keyword>
<evidence type="ECO:0000256" key="1">
    <source>
        <dbReference type="PROSITE-ProRule" id="PRU00047"/>
    </source>
</evidence>
<dbReference type="PROSITE" id="PS50158">
    <property type="entry name" value="ZF_CCHC"/>
    <property type="match status" value="1"/>
</dbReference>
<evidence type="ECO:0000259" key="2">
    <source>
        <dbReference type="PROSITE" id="PS50158"/>
    </source>
</evidence>
<protein>
    <submittedName>
        <fullName evidence="3">Zinc finger, CCHC-type containing protein</fullName>
    </submittedName>
</protein>
<evidence type="ECO:0000313" key="4">
    <source>
        <dbReference type="Proteomes" id="UP001151760"/>
    </source>
</evidence>
<keyword evidence="4" id="KW-1185">Reference proteome</keyword>
<feature type="domain" description="CCHC-type" evidence="2">
    <location>
        <begin position="43"/>
        <end position="58"/>
    </location>
</feature>
<dbReference type="InterPro" id="IPR054722">
    <property type="entry name" value="PolX-like_BBD"/>
</dbReference>
<reference evidence="3" key="2">
    <citation type="submission" date="2022-01" db="EMBL/GenBank/DDBJ databases">
        <authorList>
            <person name="Yamashiro T."/>
            <person name="Shiraishi A."/>
            <person name="Satake H."/>
            <person name="Nakayama K."/>
        </authorList>
    </citation>
    <scope>NUCLEOTIDE SEQUENCE</scope>
</reference>
<reference evidence="3" key="1">
    <citation type="journal article" date="2022" name="Int. J. Mol. Sci.">
        <title>Draft Genome of Tanacetum Coccineum: Genomic Comparison of Closely Related Tanacetum-Family Plants.</title>
        <authorList>
            <person name="Yamashiro T."/>
            <person name="Shiraishi A."/>
            <person name="Nakayama K."/>
            <person name="Satake H."/>
        </authorList>
    </citation>
    <scope>NUCLEOTIDE SEQUENCE</scope>
</reference>
<gene>
    <name evidence="3" type="ORF">Tco_0952835</name>
</gene>
<dbReference type="EMBL" id="BQNB010015786">
    <property type="protein sequence ID" value="GJT44120.1"/>
    <property type="molecule type" value="Genomic_DNA"/>
</dbReference>
<accession>A0ABQ5DY43</accession>
<dbReference type="Proteomes" id="UP001151760">
    <property type="component" value="Unassembled WGS sequence"/>
</dbReference>
<keyword evidence="1" id="KW-0479">Metal-binding</keyword>